<name>A0A3A3H2L3_PANTH</name>
<dbReference type="UniPathway" id="UPA00621"/>
<dbReference type="PANTHER" id="PTHR39453:SF1">
    <property type="entry name" value="PHOSPHATE PROPANOYLTRANSFERASE"/>
    <property type="match status" value="1"/>
</dbReference>
<dbReference type="EMBL" id="QYZD01000003">
    <property type="protein sequence ID" value="RJG25577.1"/>
    <property type="molecule type" value="Genomic_DNA"/>
</dbReference>
<comment type="similarity">
    <text evidence="2 10">Belongs to the PduL family.</text>
</comment>
<evidence type="ECO:0000256" key="6">
    <source>
        <dbReference type="ARBA" id="ARBA00022723"/>
    </source>
</evidence>
<comment type="catalytic activity">
    <reaction evidence="9 10">
        <text>propanoyl-CoA + phosphate = propanoyl phosphate + CoA</text>
        <dbReference type="Rhea" id="RHEA:28046"/>
        <dbReference type="ChEBI" id="CHEBI:43474"/>
        <dbReference type="ChEBI" id="CHEBI:57287"/>
        <dbReference type="ChEBI" id="CHEBI:57392"/>
        <dbReference type="ChEBI" id="CHEBI:58933"/>
        <dbReference type="EC" id="2.3.1.222"/>
    </reaction>
</comment>
<dbReference type="Proteomes" id="UP000266177">
    <property type="component" value="Unassembled WGS sequence"/>
</dbReference>
<comment type="cofactor">
    <cofactor evidence="1">
        <name>Zn(2+)</name>
        <dbReference type="ChEBI" id="CHEBI:29105"/>
    </cofactor>
</comment>
<evidence type="ECO:0000256" key="4">
    <source>
        <dbReference type="ARBA" id="ARBA00020837"/>
    </source>
</evidence>
<accession>A0A3A3H2L3</accession>
<organism evidence="11 12">
    <name type="scientific">Paenibacillus thiaminolyticus</name>
    <name type="common">Bacillus thiaminolyticus</name>
    <dbReference type="NCBI Taxonomy" id="49283"/>
    <lineage>
        <taxon>Bacteria</taxon>
        <taxon>Bacillati</taxon>
        <taxon>Bacillota</taxon>
        <taxon>Bacilli</taxon>
        <taxon>Bacillales</taxon>
        <taxon>Paenibacillaceae</taxon>
        <taxon>Paenibacillus</taxon>
    </lineage>
</organism>
<dbReference type="GO" id="GO:0051144">
    <property type="term" value="P:1,2-propanediol catabolic process"/>
    <property type="evidence" value="ECO:0007669"/>
    <property type="project" value="UniProtKB-UniPathway"/>
</dbReference>
<reference evidence="11 12" key="1">
    <citation type="submission" date="2018-09" db="EMBL/GenBank/DDBJ databases">
        <title>Paenibacillus SK2017-BO5.</title>
        <authorList>
            <person name="Piskunova J.V."/>
            <person name="Dubiley S.A."/>
            <person name="Severinov K.V."/>
        </authorList>
    </citation>
    <scope>NUCLEOTIDE SEQUENCE [LARGE SCALE GENOMIC DNA]</scope>
    <source>
        <strain evidence="11 12">BO5</strain>
    </source>
</reference>
<comment type="function">
    <text evidence="10">Involved in 1,2-propanediol (1,2-PD) degradation by catalyzing the conversion of propanoyl-CoA to propanoyl-phosphate.</text>
</comment>
<evidence type="ECO:0000313" key="12">
    <source>
        <dbReference type="Proteomes" id="UP000266177"/>
    </source>
</evidence>
<evidence type="ECO:0000256" key="10">
    <source>
        <dbReference type="PIRNR" id="PIRNR010130"/>
    </source>
</evidence>
<dbReference type="Pfam" id="PF06130">
    <property type="entry name" value="PTAC"/>
    <property type="match status" value="1"/>
</dbReference>
<keyword evidence="6" id="KW-0479">Metal-binding</keyword>
<sequence length="221" mass="24146">MTEQVNKELTDYITQLVMEELERCGLAPAREPLRVVPVGVSARHVHLSQADMELLFGPGKPLTKFKDISQPGQYAANEKVTVIGPKGTIENVRILGPFRKHTQVEIAASEARKLGVQPPVRESGRIEGSPSVQLVGPHGAVTLTQGCIIAERHIHMTPADARAYGVRHGQKVQVKVPGDKGGIMDHVSIKVREDYALEMHIDTDDSNAFGIKQGDALEILR</sequence>
<evidence type="ECO:0000256" key="9">
    <source>
        <dbReference type="ARBA" id="ARBA00047589"/>
    </source>
</evidence>
<dbReference type="PIRSF" id="PIRSF010130">
    <property type="entry name" value="PduL"/>
    <property type="match status" value="1"/>
</dbReference>
<dbReference type="PANTHER" id="PTHR39453">
    <property type="entry name" value="PHOSPHATE PROPANOYLTRANSFERASE"/>
    <property type="match status" value="1"/>
</dbReference>
<dbReference type="OrthoDB" id="9784365at2"/>
<evidence type="ECO:0000256" key="3">
    <source>
        <dbReference type="ARBA" id="ARBA00012206"/>
    </source>
</evidence>
<gene>
    <name evidence="11" type="primary">pduL</name>
    <name evidence="11" type="ORF">DQX05_05670</name>
</gene>
<evidence type="ECO:0000256" key="2">
    <source>
        <dbReference type="ARBA" id="ARBA00007342"/>
    </source>
</evidence>
<evidence type="ECO:0000256" key="7">
    <source>
        <dbReference type="ARBA" id="ARBA00022833"/>
    </source>
</evidence>
<keyword evidence="8 10" id="KW-0012">Acyltransferase</keyword>
<dbReference type="AlphaFoldDB" id="A0A3A3H2L3"/>
<dbReference type="RefSeq" id="WP_119791660.1">
    <property type="nucleotide sequence ID" value="NZ_QYZD01000003.1"/>
</dbReference>
<comment type="pathway">
    <text evidence="10">Polyol metabolism; 1,2-propanediol degradation.</text>
</comment>
<comment type="caution">
    <text evidence="11">The sequence shown here is derived from an EMBL/GenBank/DDBJ whole genome shotgun (WGS) entry which is preliminary data.</text>
</comment>
<evidence type="ECO:0000256" key="8">
    <source>
        <dbReference type="ARBA" id="ARBA00023315"/>
    </source>
</evidence>
<dbReference type="InterPro" id="IPR008300">
    <property type="entry name" value="PTAC"/>
</dbReference>
<proteinExistence type="inferred from homology"/>
<evidence type="ECO:0000256" key="5">
    <source>
        <dbReference type="ARBA" id="ARBA00022679"/>
    </source>
</evidence>
<evidence type="ECO:0000256" key="1">
    <source>
        <dbReference type="ARBA" id="ARBA00001947"/>
    </source>
</evidence>
<protein>
    <recommendedName>
        <fullName evidence="4 10">Phosphate propanoyltransferase</fullName>
        <ecNumber evidence="3 10">2.3.1.222</ecNumber>
    </recommendedName>
</protein>
<dbReference type="GO" id="GO:0016747">
    <property type="term" value="F:acyltransferase activity, transferring groups other than amino-acyl groups"/>
    <property type="evidence" value="ECO:0007669"/>
    <property type="project" value="InterPro"/>
</dbReference>
<dbReference type="GO" id="GO:0046872">
    <property type="term" value="F:metal ion binding"/>
    <property type="evidence" value="ECO:0007669"/>
    <property type="project" value="UniProtKB-KW"/>
</dbReference>
<dbReference type="NCBIfam" id="NF011652">
    <property type="entry name" value="PRK15070.1"/>
    <property type="match status" value="1"/>
</dbReference>
<dbReference type="EC" id="2.3.1.222" evidence="3 10"/>
<evidence type="ECO:0000313" key="11">
    <source>
        <dbReference type="EMBL" id="RJG25577.1"/>
    </source>
</evidence>
<keyword evidence="5 10" id="KW-0808">Transferase</keyword>
<keyword evidence="7" id="KW-0862">Zinc</keyword>